<name>A0AA97AHC2_9CYAN</name>
<reference evidence="2" key="1">
    <citation type="submission" date="2020-05" db="EMBL/GenBank/DDBJ databases">
        <authorList>
            <person name="Zhu T."/>
            <person name="Keshari N."/>
            <person name="Lu X."/>
        </authorList>
    </citation>
    <scope>NUCLEOTIDE SEQUENCE</scope>
    <source>
        <strain evidence="2">NK1-12</strain>
    </source>
</reference>
<feature type="domain" description="GmrSD restriction endonucleases N-terminal" evidence="1">
    <location>
        <begin position="15"/>
        <end position="158"/>
    </location>
</feature>
<dbReference type="PANTHER" id="PTHR39639:SF1">
    <property type="entry name" value="DUF262 DOMAIN-CONTAINING PROTEIN"/>
    <property type="match status" value="1"/>
</dbReference>
<evidence type="ECO:0000259" key="1">
    <source>
        <dbReference type="Pfam" id="PF03235"/>
    </source>
</evidence>
<dbReference type="Pfam" id="PF03235">
    <property type="entry name" value="GmrSD_N"/>
    <property type="match status" value="1"/>
</dbReference>
<dbReference type="RefSeq" id="WP_316431451.1">
    <property type="nucleotide sequence ID" value="NZ_CP053586.1"/>
</dbReference>
<dbReference type="AlphaFoldDB" id="A0AA97AHC2"/>
<proteinExistence type="predicted"/>
<protein>
    <submittedName>
        <fullName evidence="2">DUF262 domain-containing protein</fullName>
    </submittedName>
</protein>
<accession>A0AA97AHC2</accession>
<organism evidence="2">
    <name type="scientific">Leptolyngbya sp. NK1-12</name>
    <dbReference type="NCBI Taxonomy" id="2547451"/>
    <lineage>
        <taxon>Bacteria</taxon>
        <taxon>Bacillati</taxon>
        <taxon>Cyanobacteriota</taxon>
        <taxon>Cyanophyceae</taxon>
        <taxon>Leptolyngbyales</taxon>
        <taxon>Leptolyngbyaceae</taxon>
        <taxon>Leptolyngbya group</taxon>
        <taxon>Leptolyngbya</taxon>
    </lineage>
</organism>
<gene>
    <name evidence="2" type="ORF">HJG54_22260</name>
</gene>
<sequence length="443" mass="51686">MVRWDSTQMSIGDIRDLTNSNRLELRPDFQRQEVWAVAAKIMLIDSILKNIPMPKFYLLRDIRGEATFRAVIDGQQRLRAILGFMNNEFALKAPPCEAHLHNKYFQDLEQPDRDKFINYRIDMYEVTDVTDAEVRQMYSRVNKYVKALNKQELRRADFPGDFLTAVEDLALLDIFDDFKIFTPANRRRMADVEFISELLALMIRETPLDKKEQLDAVYEEYMEWAEPQRSETIEYFRQVLSDFQCLFDGDGLATVSSTRFRQKADFYSLFGAIYSLRRRGGNITNRDLRPLRADLSLLNYHIEPSSYINVLREYAIRCVSDANSASSRRWRINFLESILQGTYLREISGNTARFFSQILYDTIYGNGLCPPRTETCLLTNESFEPTEENSVVAWQLGNSVFQMENAGFIKREVLQEIDHSIWLIVDPLSQEPDHGEAQLEIDL</sequence>
<dbReference type="PANTHER" id="PTHR39639">
    <property type="entry name" value="CHROMOSOME 16, WHOLE GENOME SHOTGUN SEQUENCE"/>
    <property type="match status" value="1"/>
</dbReference>
<evidence type="ECO:0000313" key="2">
    <source>
        <dbReference type="EMBL" id="WNZ25305.1"/>
    </source>
</evidence>
<dbReference type="EMBL" id="CP053586">
    <property type="protein sequence ID" value="WNZ25305.1"/>
    <property type="molecule type" value="Genomic_DNA"/>
</dbReference>
<dbReference type="InterPro" id="IPR004919">
    <property type="entry name" value="GmrSD_N"/>
</dbReference>